<dbReference type="SMART" id="SM00382">
    <property type="entry name" value="AAA"/>
    <property type="match status" value="1"/>
</dbReference>
<dbReference type="InterPro" id="IPR027417">
    <property type="entry name" value="P-loop_NTPase"/>
</dbReference>
<feature type="domain" description="ABC transporter" evidence="4">
    <location>
        <begin position="5"/>
        <end position="235"/>
    </location>
</feature>
<dbReference type="PROSITE" id="PS00211">
    <property type="entry name" value="ABC_TRANSPORTER_1"/>
    <property type="match status" value="1"/>
</dbReference>
<dbReference type="InterPro" id="IPR013611">
    <property type="entry name" value="Transp-assoc_OB_typ2"/>
</dbReference>
<dbReference type="GO" id="GO:0005524">
    <property type="term" value="F:ATP binding"/>
    <property type="evidence" value="ECO:0007669"/>
    <property type="project" value="UniProtKB-KW"/>
</dbReference>
<evidence type="ECO:0000256" key="3">
    <source>
        <dbReference type="ARBA" id="ARBA00022840"/>
    </source>
</evidence>
<evidence type="ECO:0000313" key="5">
    <source>
        <dbReference type="EMBL" id="MBN8197916.1"/>
    </source>
</evidence>
<dbReference type="PANTHER" id="PTHR42781">
    <property type="entry name" value="SPERMIDINE/PUTRESCINE IMPORT ATP-BINDING PROTEIN POTA"/>
    <property type="match status" value="1"/>
</dbReference>
<dbReference type="GO" id="GO:0015847">
    <property type="term" value="P:putrescine transport"/>
    <property type="evidence" value="ECO:0007669"/>
    <property type="project" value="UniProtKB-ARBA"/>
</dbReference>
<dbReference type="SUPFAM" id="SSF52540">
    <property type="entry name" value="P-loop containing nucleoside triphosphate hydrolases"/>
    <property type="match status" value="1"/>
</dbReference>
<dbReference type="Gene3D" id="2.40.50.100">
    <property type="match status" value="1"/>
</dbReference>
<dbReference type="Proteomes" id="UP000664405">
    <property type="component" value="Unassembled WGS sequence"/>
</dbReference>
<dbReference type="InterPro" id="IPR003593">
    <property type="entry name" value="AAA+_ATPase"/>
</dbReference>
<name>A0A8I1MAM1_9PROT</name>
<comment type="caution">
    <text evidence="5">The sequence shown here is derived from an EMBL/GenBank/DDBJ whole genome shotgun (WGS) entry which is preliminary data.</text>
</comment>
<dbReference type="InterPro" id="IPR003439">
    <property type="entry name" value="ABC_transporter-like_ATP-bd"/>
</dbReference>
<dbReference type="GO" id="GO:0043190">
    <property type="term" value="C:ATP-binding cassette (ABC) transporter complex"/>
    <property type="evidence" value="ECO:0007669"/>
    <property type="project" value="InterPro"/>
</dbReference>
<keyword evidence="3 5" id="KW-0067">ATP-binding</keyword>
<dbReference type="InterPro" id="IPR017871">
    <property type="entry name" value="ABC_transporter-like_CS"/>
</dbReference>
<dbReference type="AlphaFoldDB" id="A0A8I1MAM1"/>
<sequence length="373" mass="39990">MTAPVSIRNATKTFGDFTALDDVSLEIAAGEFIVLLGPSGCGKTTLLSLLGGFLSPTRGVIEIDGRDMGSVAPSKRPTTTMFQDYALFPHMTLRDNVAFGLKMRKVGKAERHARAEELLDMVGLKASASKKPHELSGGQRQRVALARALAVEPDVLLLDEPLGALDLKLRRQMQDELKAIQKRVGTTFVHVTHDQEEAMAIADRIVVMNAGRIEDVGRPEEIYMRPKTVFSASFMGEVNFIPGTVDAKTDDGIHVNTVLGAVKLPETALADPAISAGQKITLAIRPEHFRASTGAGPRITLGAAKIEDGSFFGTHHRAHLSPADYPNMTITAHMPQSATIEPGAWIDLTIDPSSVVILPGHATPAQPQEAVAS</sequence>
<organism evidence="5 6">
    <name type="scientific">Thalassospira povalilytica</name>
    <dbReference type="NCBI Taxonomy" id="732237"/>
    <lineage>
        <taxon>Bacteria</taxon>
        <taxon>Pseudomonadati</taxon>
        <taxon>Pseudomonadota</taxon>
        <taxon>Alphaproteobacteria</taxon>
        <taxon>Rhodospirillales</taxon>
        <taxon>Thalassospiraceae</taxon>
        <taxon>Thalassospira</taxon>
    </lineage>
</organism>
<dbReference type="FunFam" id="3.40.50.300:FF:000133">
    <property type="entry name" value="Spermidine/putrescine import ATP-binding protein PotA"/>
    <property type="match status" value="1"/>
</dbReference>
<dbReference type="InterPro" id="IPR008995">
    <property type="entry name" value="Mo/tungstate-bd_C_term_dom"/>
</dbReference>
<evidence type="ECO:0000256" key="2">
    <source>
        <dbReference type="ARBA" id="ARBA00022741"/>
    </source>
</evidence>
<dbReference type="GO" id="GO:0022857">
    <property type="term" value="F:transmembrane transporter activity"/>
    <property type="evidence" value="ECO:0007669"/>
    <property type="project" value="InterPro"/>
</dbReference>
<dbReference type="PANTHER" id="PTHR42781:SF4">
    <property type="entry name" value="SPERMIDINE_PUTRESCINE IMPORT ATP-BINDING PROTEIN POTA"/>
    <property type="match status" value="1"/>
</dbReference>
<dbReference type="SUPFAM" id="SSF50331">
    <property type="entry name" value="MOP-like"/>
    <property type="match status" value="1"/>
</dbReference>
<reference evidence="5" key="1">
    <citation type="submission" date="2020-12" db="EMBL/GenBank/DDBJ databases">
        <title>Oil enriched cultivation method for isolating marine PHA-producing bacteria.</title>
        <authorList>
            <person name="Zheng W."/>
            <person name="Yu S."/>
            <person name="Huang Y."/>
        </authorList>
    </citation>
    <scope>NUCLEOTIDE SEQUENCE</scope>
    <source>
        <strain evidence="5">SY-2-3</strain>
    </source>
</reference>
<proteinExistence type="predicted"/>
<accession>A0A8I1MAM1</accession>
<dbReference type="InterPro" id="IPR012340">
    <property type="entry name" value="NA-bd_OB-fold"/>
</dbReference>
<dbReference type="Pfam" id="PF00005">
    <property type="entry name" value="ABC_tran"/>
    <property type="match status" value="1"/>
</dbReference>
<protein>
    <submittedName>
        <fullName evidence="5">ABC transporter ATP-binding protein</fullName>
    </submittedName>
</protein>
<dbReference type="EMBL" id="JAEKJW010000003">
    <property type="protein sequence ID" value="MBN8197916.1"/>
    <property type="molecule type" value="Genomic_DNA"/>
</dbReference>
<dbReference type="Gene3D" id="3.40.50.300">
    <property type="entry name" value="P-loop containing nucleotide triphosphate hydrolases"/>
    <property type="match status" value="1"/>
</dbReference>
<evidence type="ECO:0000259" key="4">
    <source>
        <dbReference type="PROSITE" id="PS50893"/>
    </source>
</evidence>
<dbReference type="RefSeq" id="WP_206927981.1">
    <property type="nucleotide sequence ID" value="NZ_JAEKJW010000003.1"/>
</dbReference>
<keyword evidence="1" id="KW-0813">Transport</keyword>
<dbReference type="Gene3D" id="2.40.50.140">
    <property type="entry name" value="Nucleic acid-binding proteins"/>
    <property type="match status" value="1"/>
</dbReference>
<dbReference type="InterPro" id="IPR050093">
    <property type="entry name" value="ABC_SmlMolc_Importer"/>
</dbReference>
<keyword evidence="2" id="KW-0547">Nucleotide-binding</keyword>
<dbReference type="PROSITE" id="PS50893">
    <property type="entry name" value="ABC_TRANSPORTER_2"/>
    <property type="match status" value="1"/>
</dbReference>
<dbReference type="Pfam" id="PF08402">
    <property type="entry name" value="TOBE_2"/>
    <property type="match status" value="1"/>
</dbReference>
<gene>
    <name evidence="5" type="ORF">JF547_15725</name>
</gene>
<dbReference type="GO" id="GO:0016887">
    <property type="term" value="F:ATP hydrolysis activity"/>
    <property type="evidence" value="ECO:0007669"/>
    <property type="project" value="InterPro"/>
</dbReference>
<evidence type="ECO:0000313" key="6">
    <source>
        <dbReference type="Proteomes" id="UP000664405"/>
    </source>
</evidence>
<evidence type="ECO:0000256" key="1">
    <source>
        <dbReference type="ARBA" id="ARBA00022448"/>
    </source>
</evidence>